<dbReference type="InterPro" id="IPR016130">
    <property type="entry name" value="Tyr_Pase_AS"/>
</dbReference>
<evidence type="ECO:0000259" key="3">
    <source>
        <dbReference type="PROSITE" id="PS50054"/>
    </source>
</evidence>
<evidence type="ECO:0000256" key="1">
    <source>
        <dbReference type="ARBA" id="ARBA00022801"/>
    </source>
</evidence>
<dbReference type="GO" id="GO:0005634">
    <property type="term" value="C:nucleus"/>
    <property type="evidence" value="ECO:0007669"/>
    <property type="project" value="EnsemblPlants"/>
</dbReference>
<dbReference type="GO" id="GO:0009738">
    <property type="term" value="P:abscisic acid-activated signaling pathway"/>
    <property type="evidence" value="ECO:0007669"/>
    <property type="project" value="InterPro"/>
</dbReference>
<dbReference type="InterPro" id="IPR029021">
    <property type="entry name" value="Prot-tyrosine_phosphatase-like"/>
</dbReference>
<dbReference type="Pfam" id="PF00782">
    <property type="entry name" value="DSPc"/>
    <property type="match status" value="1"/>
</dbReference>
<keyword evidence="1" id="KW-0378">Hydrolase</keyword>
<proteinExistence type="predicted"/>
<keyword evidence="2" id="KW-0904">Protein phosphatase</keyword>
<dbReference type="PROSITE" id="PS50056">
    <property type="entry name" value="TYR_PHOSPHATASE_2"/>
    <property type="match status" value="1"/>
</dbReference>
<feature type="domain" description="Tyrosine specific protein phosphatases" evidence="4">
    <location>
        <begin position="110"/>
        <end position="165"/>
    </location>
</feature>
<dbReference type="PANTHER" id="PTHR47244:SF1">
    <property type="entry name" value="PROTEIN-TYROSINE-PHOSPHATASE IBR5"/>
    <property type="match status" value="1"/>
</dbReference>
<dbReference type="InterPro" id="IPR044212">
    <property type="entry name" value="IBR5-like"/>
</dbReference>
<evidence type="ECO:0000313" key="6">
    <source>
        <dbReference type="Proteomes" id="UP000265515"/>
    </source>
</evidence>
<protein>
    <recommendedName>
        <fullName evidence="7">Tyrosine-protein phosphatase domain-containing protein</fullName>
    </recommendedName>
</protein>
<dbReference type="InterPro" id="IPR020422">
    <property type="entry name" value="TYR_PHOSPHATASE_DUAL_dom"/>
</dbReference>
<evidence type="ECO:0000259" key="4">
    <source>
        <dbReference type="PROSITE" id="PS50056"/>
    </source>
</evidence>
<dbReference type="GO" id="GO:0046620">
    <property type="term" value="P:regulation of organ growth"/>
    <property type="evidence" value="ECO:0007669"/>
    <property type="project" value="EnsemblPlants"/>
</dbReference>
<dbReference type="Proteomes" id="UP000265515">
    <property type="component" value="Unassembled WGS sequence"/>
</dbReference>
<gene>
    <name evidence="5" type="ORF">CBR_g21813</name>
</gene>
<dbReference type="GO" id="GO:0061388">
    <property type="term" value="P:regulation of rate of cell growth"/>
    <property type="evidence" value="ECO:0007669"/>
    <property type="project" value="EnsemblPlants"/>
</dbReference>
<dbReference type="SMART" id="SM00195">
    <property type="entry name" value="DSPc"/>
    <property type="match status" value="1"/>
</dbReference>
<evidence type="ECO:0000313" key="5">
    <source>
        <dbReference type="EMBL" id="GBG61469.1"/>
    </source>
</evidence>
<dbReference type="GO" id="GO:0009734">
    <property type="term" value="P:auxin-activated signaling pathway"/>
    <property type="evidence" value="ECO:0007669"/>
    <property type="project" value="EnsemblPlants"/>
</dbReference>
<dbReference type="InterPro" id="IPR000387">
    <property type="entry name" value="Tyr_Pase_dom"/>
</dbReference>
<dbReference type="CDD" id="cd18534">
    <property type="entry name" value="DSP_plant_IBR5-like"/>
    <property type="match status" value="1"/>
</dbReference>
<dbReference type="PROSITE" id="PS00383">
    <property type="entry name" value="TYR_PHOSPHATASE_1"/>
    <property type="match status" value="1"/>
</dbReference>
<dbReference type="SUPFAM" id="SSF52799">
    <property type="entry name" value="(Phosphotyrosine protein) phosphatases II"/>
    <property type="match status" value="1"/>
</dbReference>
<evidence type="ECO:0000256" key="2">
    <source>
        <dbReference type="ARBA" id="ARBA00022912"/>
    </source>
</evidence>
<dbReference type="Gramene" id="GBG61469">
    <property type="protein sequence ID" value="GBG61469"/>
    <property type="gene ID" value="CBR_g21813"/>
</dbReference>
<name>A0A388JUH9_CHABU</name>
<dbReference type="STRING" id="69332.A0A388JUH9"/>
<dbReference type="OrthoDB" id="165342at2759"/>
<comment type="caution">
    <text evidence="5">The sequence shown here is derived from an EMBL/GenBank/DDBJ whole genome shotgun (WGS) entry which is preliminary data.</text>
</comment>
<organism evidence="5 6">
    <name type="scientific">Chara braunii</name>
    <name type="common">Braun's stonewort</name>
    <dbReference type="NCBI Taxonomy" id="69332"/>
    <lineage>
        <taxon>Eukaryota</taxon>
        <taxon>Viridiplantae</taxon>
        <taxon>Streptophyta</taxon>
        <taxon>Charophyceae</taxon>
        <taxon>Charales</taxon>
        <taxon>Characeae</taxon>
        <taxon>Chara</taxon>
    </lineage>
</organism>
<dbReference type="AlphaFoldDB" id="A0A388JUH9"/>
<evidence type="ECO:0008006" key="7">
    <source>
        <dbReference type="Google" id="ProtNLM"/>
    </source>
</evidence>
<dbReference type="PROSITE" id="PS50054">
    <property type="entry name" value="TYR_PHOSPHATASE_DUAL"/>
    <property type="match status" value="1"/>
</dbReference>
<dbReference type="GO" id="GO:0033549">
    <property type="term" value="F:MAP kinase phosphatase activity"/>
    <property type="evidence" value="ECO:0007669"/>
    <property type="project" value="EnsemblPlants"/>
</dbReference>
<dbReference type="EMBL" id="BFEA01000020">
    <property type="protein sequence ID" value="GBG61469.1"/>
    <property type="molecule type" value="Genomic_DNA"/>
</dbReference>
<dbReference type="Gene3D" id="3.90.190.10">
    <property type="entry name" value="Protein tyrosine phosphatase superfamily"/>
    <property type="match status" value="1"/>
</dbReference>
<dbReference type="InterPro" id="IPR000340">
    <property type="entry name" value="Dual-sp_phosphatase_cat-dom"/>
</dbReference>
<accession>A0A388JUH9</accession>
<keyword evidence="6" id="KW-1185">Reference proteome</keyword>
<feature type="domain" description="Tyrosine-protein phosphatase" evidence="3">
    <location>
        <begin position="49"/>
        <end position="186"/>
    </location>
</feature>
<dbReference type="PANTHER" id="PTHR47244">
    <property type="entry name" value="PROTEIN-TYROSINE-PHOSPHATASE IBR5"/>
    <property type="match status" value="1"/>
</dbReference>
<sequence>MATSTVRKRERENPCFICGHYHKHELGEVCGICGHRPIEAAEKGPPQSAFSTEILPGFLYLGSYDNASRSELLKAQGITRILNTVPGCQNLYKNSFTYFCLKEDKTIAFDDCIDFIEQARQEGARVLVHCMLGQTRSPAVVMAYLMRHKGWSLAESYKWVKERRPVIKVPEVIFRQLQEFETLMFGKEVPSLIPNVLSPGGTSRVSDASAGPLNAQVNPNTAPNPPPVFLFNSPVPSPMPVTAPTFGFLASSSPASCDLSQQAPFTFSFGNSLRNPVQLDPNFVFGSMSAPAQPAATSAAVGIPSNGSLTGWPTMDHSMDGT</sequence>
<reference evidence="5 6" key="1">
    <citation type="journal article" date="2018" name="Cell">
        <title>The Chara Genome: Secondary Complexity and Implications for Plant Terrestrialization.</title>
        <authorList>
            <person name="Nishiyama T."/>
            <person name="Sakayama H."/>
            <person name="Vries J.D."/>
            <person name="Buschmann H."/>
            <person name="Saint-Marcoux D."/>
            <person name="Ullrich K.K."/>
            <person name="Haas F.B."/>
            <person name="Vanderstraeten L."/>
            <person name="Becker D."/>
            <person name="Lang D."/>
            <person name="Vosolsobe S."/>
            <person name="Rombauts S."/>
            <person name="Wilhelmsson P.K.I."/>
            <person name="Janitza P."/>
            <person name="Kern R."/>
            <person name="Heyl A."/>
            <person name="Rumpler F."/>
            <person name="Villalobos L.I.A.C."/>
            <person name="Clay J.M."/>
            <person name="Skokan R."/>
            <person name="Toyoda A."/>
            <person name="Suzuki Y."/>
            <person name="Kagoshima H."/>
            <person name="Schijlen E."/>
            <person name="Tajeshwar N."/>
            <person name="Catarino B."/>
            <person name="Hetherington A.J."/>
            <person name="Saltykova A."/>
            <person name="Bonnot C."/>
            <person name="Breuninger H."/>
            <person name="Symeonidi A."/>
            <person name="Radhakrishnan G.V."/>
            <person name="Van Nieuwerburgh F."/>
            <person name="Deforce D."/>
            <person name="Chang C."/>
            <person name="Karol K.G."/>
            <person name="Hedrich R."/>
            <person name="Ulvskov P."/>
            <person name="Glockner G."/>
            <person name="Delwiche C.F."/>
            <person name="Petrasek J."/>
            <person name="Van de Peer Y."/>
            <person name="Friml J."/>
            <person name="Beilby M."/>
            <person name="Dolan L."/>
            <person name="Kohara Y."/>
            <person name="Sugano S."/>
            <person name="Fujiyama A."/>
            <person name="Delaux P.-M."/>
            <person name="Quint M."/>
            <person name="TheiBen G."/>
            <person name="Hagemann M."/>
            <person name="Harholt J."/>
            <person name="Dunand C."/>
            <person name="Zachgo S."/>
            <person name="Langdale J."/>
            <person name="Maumus F."/>
            <person name="Straeten D.V.D."/>
            <person name="Gould S.B."/>
            <person name="Rensing S.A."/>
        </authorList>
    </citation>
    <scope>NUCLEOTIDE SEQUENCE [LARGE SCALE GENOMIC DNA]</scope>
    <source>
        <strain evidence="5 6">S276</strain>
    </source>
</reference>